<protein>
    <submittedName>
        <fullName evidence="4">Saccharopine dehydrogenase family protein</fullName>
    </submittedName>
</protein>
<dbReference type="PANTHER" id="PTHR11133:SF22">
    <property type="entry name" value="ALPHA-AMINOADIPIC SEMIALDEHYDE SYNTHASE, MITOCHONDRIAL"/>
    <property type="match status" value="1"/>
</dbReference>
<comment type="caution">
    <text evidence="4">The sequence shown here is derived from an EMBL/GenBank/DDBJ whole genome shotgun (WGS) entry which is preliminary data.</text>
</comment>
<keyword evidence="5" id="KW-1185">Reference proteome</keyword>
<dbReference type="PANTHER" id="PTHR11133">
    <property type="entry name" value="SACCHAROPINE DEHYDROGENASE"/>
    <property type="match status" value="1"/>
</dbReference>
<dbReference type="SUPFAM" id="SSF55347">
    <property type="entry name" value="Glyceraldehyde-3-phosphate dehydrogenase-like, C-terminal domain"/>
    <property type="match status" value="1"/>
</dbReference>
<accession>A0ABV8Z9S4</accession>
<dbReference type="InterPro" id="IPR005097">
    <property type="entry name" value="Sacchrp_dh_NADP-bd"/>
</dbReference>
<sequence>MRNVLIIGAGRSASSLIRYLLSKSNEEKLHLTVADLSLNLAKAKTQNHPNATPLSLDIFNSDERKKAIANASIVISMLPAHLHIEIAKDCLEFKKHLVTASYISDAMQALNEEAIKNNLIFMNEIGLDPGIDHMSAMKVIDEIRSKGGKMLLFESFCGGLVAPESDNNLWNYKFTWAPRNVVLAGQGGAAKFIQEGTYKYIPYSALFRRTEFLEVEGYGKFEAYSNRDSLKYRSVYGLDDILTLYRGTIRRVGYSRAWNMFVQLGMTDDSYILEGSENMSYRQFINSFLPYHPTDSVEIKTRLILKIDQDDIMWDKLLELDLFNPDKKVNLPNATPAQILEKILTDSWALEPEDKDMIVMYHKFGYELNGEKKQIDSKMVCIGEDQTYTAMAKTVGLPVAIATLLILNGKITTPGVQLPIKKEVYEPILKELEEYGVIFNEQNVPYFGYNPDLF</sequence>
<gene>
    <name evidence="4" type="ORF">ACFO3N_00680</name>
</gene>
<keyword evidence="1" id="KW-0560">Oxidoreductase</keyword>
<reference evidence="5" key="1">
    <citation type="journal article" date="2019" name="Int. J. Syst. Evol. Microbiol.">
        <title>The Global Catalogue of Microorganisms (GCM) 10K type strain sequencing project: providing services to taxonomists for standard genome sequencing and annotation.</title>
        <authorList>
            <consortium name="The Broad Institute Genomics Platform"/>
            <consortium name="The Broad Institute Genome Sequencing Center for Infectious Disease"/>
            <person name="Wu L."/>
            <person name="Ma J."/>
        </authorList>
    </citation>
    <scope>NUCLEOTIDE SEQUENCE [LARGE SCALE GENOMIC DNA]</scope>
    <source>
        <strain evidence="5">NBRC 103627</strain>
    </source>
</reference>
<feature type="domain" description="Saccharopine dehydrogenase NADP binding" evidence="2">
    <location>
        <begin position="4"/>
        <end position="120"/>
    </location>
</feature>
<dbReference type="Pfam" id="PF16653">
    <property type="entry name" value="Sacchrp_dh_C"/>
    <property type="match status" value="1"/>
</dbReference>
<dbReference type="Pfam" id="PF03435">
    <property type="entry name" value="Sacchrp_dh_NADP"/>
    <property type="match status" value="1"/>
</dbReference>
<dbReference type="InterPro" id="IPR036291">
    <property type="entry name" value="NAD(P)-bd_dom_sf"/>
</dbReference>
<evidence type="ECO:0000256" key="1">
    <source>
        <dbReference type="ARBA" id="ARBA00023002"/>
    </source>
</evidence>
<dbReference type="InterPro" id="IPR032095">
    <property type="entry name" value="Sacchrp_dh-like_C"/>
</dbReference>
<dbReference type="Gene3D" id="3.40.50.720">
    <property type="entry name" value="NAD(P)-binding Rossmann-like Domain"/>
    <property type="match status" value="1"/>
</dbReference>
<evidence type="ECO:0000313" key="4">
    <source>
        <dbReference type="EMBL" id="MFC4475574.1"/>
    </source>
</evidence>
<organism evidence="4 5">
    <name type="scientific">Flavobacterium chungangensis</name>
    <dbReference type="NCBI Taxonomy" id="2708132"/>
    <lineage>
        <taxon>Bacteria</taxon>
        <taxon>Pseudomonadati</taxon>
        <taxon>Bacteroidota</taxon>
        <taxon>Flavobacteriia</taxon>
        <taxon>Flavobacteriales</taxon>
        <taxon>Flavobacteriaceae</taxon>
        <taxon>Flavobacterium</taxon>
    </lineage>
</organism>
<proteinExistence type="predicted"/>
<dbReference type="SUPFAM" id="SSF51735">
    <property type="entry name" value="NAD(P)-binding Rossmann-fold domains"/>
    <property type="match status" value="1"/>
</dbReference>
<evidence type="ECO:0000313" key="5">
    <source>
        <dbReference type="Proteomes" id="UP001596003"/>
    </source>
</evidence>
<dbReference type="InterPro" id="IPR051168">
    <property type="entry name" value="AASS"/>
</dbReference>
<name>A0ABV8Z9S4_9FLAO</name>
<dbReference type="Gene3D" id="1.10.1870.10">
    <property type="entry name" value="Domain 3, Saccharopine reductase"/>
    <property type="match status" value="1"/>
</dbReference>
<dbReference type="Gene3D" id="3.30.360.10">
    <property type="entry name" value="Dihydrodipicolinate Reductase, domain 2"/>
    <property type="match status" value="1"/>
</dbReference>
<evidence type="ECO:0000259" key="2">
    <source>
        <dbReference type="Pfam" id="PF03435"/>
    </source>
</evidence>
<dbReference type="EMBL" id="JBHSFY010000001">
    <property type="protein sequence ID" value="MFC4475574.1"/>
    <property type="molecule type" value="Genomic_DNA"/>
</dbReference>
<feature type="domain" description="Saccharopine dehydrogenase-like C-terminal" evidence="3">
    <location>
        <begin position="126"/>
        <end position="437"/>
    </location>
</feature>
<evidence type="ECO:0000259" key="3">
    <source>
        <dbReference type="Pfam" id="PF16653"/>
    </source>
</evidence>
<dbReference type="Proteomes" id="UP001596003">
    <property type="component" value="Unassembled WGS sequence"/>
</dbReference>
<dbReference type="RefSeq" id="WP_379794817.1">
    <property type="nucleotide sequence ID" value="NZ_JBHSFY010000001.1"/>
</dbReference>